<evidence type="ECO:0000313" key="3">
    <source>
        <dbReference type="Proteomes" id="UP000195087"/>
    </source>
</evidence>
<gene>
    <name evidence="2" type="ORF">BK769_13000</name>
</gene>
<dbReference type="RefSeq" id="WP_086391821.1">
    <property type="nucleotide sequence ID" value="NZ_NFEH01000063.1"/>
</dbReference>
<sequence>MKKVILAGALGIAVLSGMNLPGVAAPKASAASAATTNLEIQEVTKYYSMNSYEVSQKESFNLSKGGELTVFVQNSGFPISYTVFDADNQVIGTYNANSPYGRVFKAQKDGNISVQFQAGVNSSYMKKMNFTAKFAVSKLNQQ</sequence>
<reference evidence="2 3" key="1">
    <citation type="submission" date="2016-10" db="EMBL/GenBank/DDBJ databases">
        <title>Comparative genomics of Bacillus thuringiensis reveals a path to pathogens against multiple invertebrate hosts.</title>
        <authorList>
            <person name="Zheng J."/>
            <person name="Gao Q."/>
            <person name="Liu H."/>
            <person name="Peng D."/>
            <person name="Ruan L."/>
            <person name="Sun M."/>
        </authorList>
    </citation>
    <scope>NUCLEOTIDE SEQUENCE [LARGE SCALE GENOMIC DNA]</scope>
    <source>
        <strain evidence="2">BGSC 4W1</strain>
    </source>
</reference>
<accession>A0A9X6JQ77</accession>
<evidence type="ECO:0000256" key="1">
    <source>
        <dbReference type="SAM" id="SignalP"/>
    </source>
</evidence>
<evidence type="ECO:0008006" key="4">
    <source>
        <dbReference type="Google" id="ProtNLM"/>
    </source>
</evidence>
<protein>
    <recommendedName>
        <fullName evidence="4">F0F1 ATP synthase subunit alpha</fullName>
    </recommendedName>
</protein>
<dbReference type="AlphaFoldDB" id="A0A9X6JQ77"/>
<proteinExistence type="predicted"/>
<keyword evidence="1" id="KW-0732">Signal</keyword>
<evidence type="ECO:0000313" key="2">
    <source>
        <dbReference type="EMBL" id="OTZ74375.1"/>
    </source>
</evidence>
<organism evidence="2 3">
    <name type="scientific">Bacillus thuringiensis serovar kumamotoensis</name>
    <dbReference type="NCBI Taxonomy" id="132267"/>
    <lineage>
        <taxon>Bacteria</taxon>
        <taxon>Bacillati</taxon>
        <taxon>Bacillota</taxon>
        <taxon>Bacilli</taxon>
        <taxon>Bacillales</taxon>
        <taxon>Bacillaceae</taxon>
        <taxon>Bacillus</taxon>
        <taxon>Bacillus cereus group</taxon>
    </lineage>
</organism>
<dbReference type="EMBL" id="NFEH01000063">
    <property type="protein sequence ID" value="OTZ74375.1"/>
    <property type="molecule type" value="Genomic_DNA"/>
</dbReference>
<comment type="caution">
    <text evidence="2">The sequence shown here is derived from an EMBL/GenBank/DDBJ whole genome shotgun (WGS) entry which is preliminary data.</text>
</comment>
<feature type="signal peptide" evidence="1">
    <location>
        <begin position="1"/>
        <end position="24"/>
    </location>
</feature>
<name>A0A9X6JQ77_BACUK</name>
<feature type="chain" id="PRO_5040943959" description="F0F1 ATP synthase subunit alpha" evidence="1">
    <location>
        <begin position="25"/>
        <end position="142"/>
    </location>
</feature>
<dbReference type="Proteomes" id="UP000195087">
    <property type="component" value="Unassembled WGS sequence"/>
</dbReference>